<comment type="caution">
    <text evidence="2">The sequence shown here is derived from an EMBL/GenBank/DDBJ whole genome shotgun (WGS) entry which is preliminary data.</text>
</comment>
<evidence type="ECO:0000313" key="3">
    <source>
        <dbReference type="Proteomes" id="UP000485058"/>
    </source>
</evidence>
<protein>
    <submittedName>
        <fullName evidence="2">Uncharacterized protein</fullName>
    </submittedName>
</protein>
<evidence type="ECO:0000313" key="2">
    <source>
        <dbReference type="EMBL" id="GFH29928.1"/>
    </source>
</evidence>
<feature type="region of interest" description="Disordered" evidence="1">
    <location>
        <begin position="75"/>
        <end position="102"/>
    </location>
</feature>
<dbReference type="Proteomes" id="UP000485058">
    <property type="component" value="Unassembled WGS sequence"/>
</dbReference>
<proteinExistence type="predicted"/>
<sequence>MRPTTSGTCSAKRWLASCVAPQPATTLVWGQPDARQSPWSLLCPHLPWAPLQAVAPFWPDEAAAEQLGVRVMTGQASDTDPAGCAARLQPRRPDDPGLTGLL</sequence>
<name>A0A6A0AB84_HAELA</name>
<evidence type="ECO:0000256" key="1">
    <source>
        <dbReference type="SAM" id="MobiDB-lite"/>
    </source>
</evidence>
<gene>
    <name evidence="2" type="ORF">HaLaN_28679</name>
</gene>
<accession>A0A6A0AB84</accession>
<reference evidence="2 3" key="1">
    <citation type="submission" date="2020-02" db="EMBL/GenBank/DDBJ databases">
        <title>Draft genome sequence of Haematococcus lacustris strain NIES-144.</title>
        <authorList>
            <person name="Morimoto D."/>
            <person name="Nakagawa S."/>
            <person name="Yoshida T."/>
            <person name="Sawayama S."/>
        </authorList>
    </citation>
    <scope>NUCLEOTIDE SEQUENCE [LARGE SCALE GENOMIC DNA]</scope>
    <source>
        <strain evidence="2 3">NIES-144</strain>
    </source>
</reference>
<dbReference type="EMBL" id="BLLF01004599">
    <property type="protein sequence ID" value="GFH29928.1"/>
    <property type="molecule type" value="Genomic_DNA"/>
</dbReference>
<dbReference type="AlphaFoldDB" id="A0A6A0AB84"/>
<keyword evidence="3" id="KW-1185">Reference proteome</keyword>
<organism evidence="2 3">
    <name type="scientific">Haematococcus lacustris</name>
    <name type="common">Green alga</name>
    <name type="synonym">Haematococcus pluvialis</name>
    <dbReference type="NCBI Taxonomy" id="44745"/>
    <lineage>
        <taxon>Eukaryota</taxon>
        <taxon>Viridiplantae</taxon>
        <taxon>Chlorophyta</taxon>
        <taxon>core chlorophytes</taxon>
        <taxon>Chlorophyceae</taxon>
        <taxon>CS clade</taxon>
        <taxon>Chlamydomonadales</taxon>
        <taxon>Haematococcaceae</taxon>
        <taxon>Haematococcus</taxon>
    </lineage>
</organism>